<name>A0A392RPM3_9FABA</name>
<keyword evidence="2" id="KW-1185">Reference proteome</keyword>
<evidence type="ECO:0000313" key="1">
    <source>
        <dbReference type="EMBL" id="MCI37496.1"/>
    </source>
</evidence>
<reference evidence="1 2" key="1">
    <citation type="journal article" date="2018" name="Front. Plant Sci.">
        <title>Red Clover (Trifolium pratense) and Zigzag Clover (T. medium) - A Picture of Genomic Similarities and Differences.</title>
        <authorList>
            <person name="Dluhosova J."/>
            <person name="Istvanek J."/>
            <person name="Nedelnik J."/>
            <person name="Repkova J."/>
        </authorList>
    </citation>
    <scope>NUCLEOTIDE SEQUENCE [LARGE SCALE GENOMIC DNA]</scope>
    <source>
        <strain evidence="2">cv. 10/8</strain>
        <tissue evidence="1">Leaf</tissue>
    </source>
</reference>
<sequence>MMVKIWWLQVDGGGRGGRSNSAAVLFVVFCCY</sequence>
<dbReference type="EMBL" id="LXQA010245254">
    <property type="protein sequence ID" value="MCI37496.1"/>
    <property type="molecule type" value="Genomic_DNA"/>
</dbReference>
<comment type="caution">
    <text evidence="1">The sequence shown here is derived from an EMBL/GenBank/DDBJ whole genome shotgun (WGS) entry which is preliminary data.</text>
</comment>
<evidence type="ECO:0000313" key="2">
    <source>
        <dbReference type="Proteomes" id="UP000265520"/>
    </source>
</evidence>
<feature type="non-terminal residue" evidence="1">
    <location>
        <position position="32"/>
    </location>
</feature>
<dbReference type="AlphaFoldDB" id="A0A392RPM3"/>
<proteinExistence type="predicted"/>
<dbReference type="Proteomes" id="UP000265520">
    <property type="component" value="Unassembled WGS sequence"/>
</dbReference>
<organism evidence="1 2">
    <name type="scientific">Trifolium medium</name>
    <dbReference type="NCBI Taxonomy" id="97028"/>
    <lineage>
        <taxon>Eukaryota</taxon>
        <taxon>Viridiplantae</taxon>
        <taxon>Streptophyta</taxon>
        <taxon>Embryophyta</taxon>
        <taxon>Tracheophyta</taxon>
        <taxon>Spermatophyta</taxon>
        <taxon>Magnoliopsida</taxon>
        <taxon>eudicotyledons</taxon>
        <taxon>Gunneridae</taxon>
        <taxon>Pentapetalae</taxon>
        <taxon>rosids</taxon>
        <taxon>fabids</taxon>
        <taxon>Fabales</taxon>
        <taxon>Fabaceae</taxon>
        <taxon>Papilionoideae</taxon>
        <taxon>50 kb inversion clade</taxon>
        <taxon>NPAAA clade</taxon>
        <taxon>Hologalegina</taxon>
        <taxon>IRL clade</taxon>
        <taxon>Trifolieae</taxon>
        <taxon>Trifolium</taxon>
    </lineage>
</organism>
<protein>
    <submittedName>
        <fullName evidence="1">Uncharacterized protein</fullName>
    </submittedName>
</protein>
<accession>A0A392RPM3</accession>